<dbReference type="Pfam" id="PF13561">
    <property type="entry name" value="adh_short_C2"/>
    <property type="match status" value="1"/>
</dbReference>
<keyword evidence="4 8" id="KW-0560">Oxidoreductase</keyword>
<evidence type="ECO:0000256" key="4">
    <source>
        <dbReference type="ARBA" id="ARBA00023002"/>
    </source>
</evidence>
<evidence type="ECO:0000256" key="1">
    <source>
        <dbReference type="ARBA" id="ARBA00004191"/>
    </source>
</evidence>
<dbReference type="Gene3D" id="3.40.50.720">
    <property type="entry name" value="NAD(P)-binding Rossmann-like Domain"/>
    <property type="match status" value="1"/>
</dbReference>
<sequence>MPNPTNTNSTAEQAGSRTGAQAGRRPDGTHAGRVAVVTGAAQGFGRAIATELARRGADLAVLDLNEASETVAEIEAIGGKALSIRADVSDSDAVASAGQQVLEAFGGVDIVVNNAGIYPFRDFFDLDFDYWKRIQAINLDSQFLVTEAFAPSMRERGWGRIVNLTSNSLGLAVPGLSHYMASKGGVIGFTRGLATDLAPYGITVNAVAPTASRTPGGEATITQDVLEGVAGMQAIKRSGVAEDIVGVVCFLTGDDSAFVTGQTIMADGGLVRL</sequence>
<comment type="catalytic activity">
    <reaction evidence="6">
        <text>a (3R)-hydroxyacyl-[ACP] + NADP(+) = a 3-oxoacyl-[ACP] + NADPH + H(+)</text>
        <dbReference type="Rhea" id="RHEA:17397"/>
        <dbReference type="Rhea" id="RHEA-COMP:9916"/>
        <dbReference type="Rhea" id="RHEA-COMP:9945"/>
        <dbReference type="ChEBI" id="CHEBI:15378"/>
        <dbReference type="ChEBI" id="CHEBI:57783"/>
        <dbReference type="ChEBI" id="CHEBI:58349"/>
        <dbReference type="ChEBI" id="CHEBI:78776"/>
        <dbReference type="ChEBI" id="CHEBI:78827"/>
        <dbReference type="EC" id="1.1.1.100"/>
    </reaction>
    <physiologicalReaction direction="right-to-left" evidence="6">
        <dbReference type="Rhea" id="RHEA:17399"/>
    </physiologicalReaction>
</comment>
<dbReference type="PANTHER" id="PTHR42879">
    <property type="entry name" value="3-OXOACYL-(ACYL-CARRIER-PROTEIN) REDUCTASE"/>
    <property type="match status" value="1"/>
</dbReference>
<dbReference type="CDD" id="cd05233">
    <property type="entry name" value="SDR_c"/>
    <property type="match status" value="1"/>
</dbReference>
<dbReference type="InterPro" id="IPR050259">
    <property type="entry name" value="SDR"/>
</dbReference>
<comment type="similarity">
    <text evidence="2">Belongs to the short-chain dehydrogenases/reductases (SDR) family.</text>
</comment>
<evidence type="ECO:0000256" key="2">
    <source>
        <dbReference type="ARBA" id="ARBA00006484"/>
    </source>
</evidence>
<protein>
    <recommendedName>
        <fullName evidence="5">3-oxoacyl-[acyl-carrier-protein] reductase MabA</fullName>
    </recommendedName>
</protein>
<organism evidence="8 9">
    <name type="scientific">Nocardia africana</name>
    <dbReference type="NCBI Taxonomy" id="134964"/>
    <lineage>
        <taxon>Bacteria</taxon>
        <taxon>Bacillati</taxon>
        <taxon>Actinomycetota</taxon>
        <taxon>Actinomycetes</taxon>
        <taxon>Mycobacteriales</taxon>
        <taxon>Nocardiaceae</taxon>
        <taxon>Nocardia</taxon>
    </lineage>
</organism>
<comment type="subcellular location">
    <subcellularLocation>
        <location evidence="1">Secreted</location>
        <location evidence="1">Cell wall</location>
    </subcellularLocation>
</comment>
<name>A0A378WWN9_9NOCA</name>
<accession>A0A378WWN9</accession>
<dbReference type="PRINTS" id="PR00081">
    <property type="entry name" value="GDHRDH"/>
</dbReference>
<dbReference type="PRINTS" id="PR00080">
    <property type="entry name" value="SDRFAMILY"/>
</dbReference>
<dbReference type="SUPFAM" id="SSF51735">
    <property type="entry name" value="NAD(P)-binding Rossmann-fold domains"/>
    <property type="match status" value="1"/>
</dbReference>
<dbReference type="InterPro" id="IPR036291">
    <property type="entry name" value="NAD(P)-bd_dom_sf"/>
</dbReference>
<feature type="compositionally biased region" description="Polar residues" evidence="7">
    <location>
        <begin position="1"/>
        <end position="19"/>
    </location>
</feature>
<evidence type="ECO:0000256" key="6">
    <source>
        <dbReference type="ARBA" id="ARBA00047400"/>
    </source>
</evidence>
<feature type="region of interest" description="Disordered" evidence="7">
    <location>
        <begin position="1"/>
        <end position="29"/>
    </location>
</feature>
<gene>
    <name evidence="8" type="primary">pldh-t_3</name>
    <name evidence="8" type="ORF">NCTC13184_04230</name>
</gene>
<dbReference type="RefSeq" id="WP_084491494.1">
    <property type="nucleotide sequence ID" value="NZ_JAJFOE010000001.1"/>
</dbReference>
<dbReference type="OrthoDB" id="4350228at2"/>
<dbReference type="FunFam" id="3.40.50.720:FF:000084">
    <property type="entry name" value="Short-chain dehydrogenase reductase"/>
    <property type="match status" value="1"/>
</dbReference>
<dbReference type="PANTHER" id="PTHR42879:SF2">
    <property type="entry name" value="3-OXOACYL-[ACYL-CARRIER-PROTEIN] REDUCTASE FABG"/>
    <property type="match status" value="1"/>
</dbReference>
<evidence type="ECO:0000256" key="7">
    <source>
        <dbReference type="SAM" id="MobiDB-lite"/>
    </source>
</evidence>
<proteinExistence type="inferred from homology"/>
<evidence type="ECO:0000256" key="5">
    <source>
        <dbReference type="ARBA" id="ARBA00040781"/>
    </source>
</evidence>
<keyword evidence="3" id="KW-0964">Secreted</keyword>
<evidence type="ECO:0000313" key="8">
    <source>
        <dbReference type="EMBL" id="SUA45706.1"/>
    </source>
</evidence>
<dbReference type="AlphaFoldDB" id="A0A378WWN9"/>
<dbReference type="EMBL" id="UGRU01000001">
    <property type="protein sequence ID" value="SUA45706.1"/>
    <property type="molecule type" value="Genomic_DNA"/>
</dbReference>
<evidence type="ECO:0000256" key="3">
    <source>
        <dbReference type="ARBA" id="ARBA00022512"/>
    </source>
</evidence>
<reference evidence="8 9" key="1">
    <citation type="submission" date="2018-06" db="EMBL/GenBank/DDBJ databases">
        <authorList>
            <consortium name="Pathogen Informatics"/>
            <person name="Doyle S."/>
        </authorList>
    </citation>
    <scope>NUCLEOTIDE SEQUENCE [LARGE SCALE GENOMIC DNA]</scope>
    <source>
        <strain evidence="8 9">NCTC13184</strain>
    </source>
</reference>
<evidence type="ECO:0000313" key="9">
    <source>
        <dbReference type="Proteomes" id="UP000255082"/>
    </source>
</evidence>
<dbReference type="Proteomes" id="UP000255082">
    <property type="component" value="Unassembled WGS sequence"/>
</dbReference>
<keyword evidence="3" id="KW-0134">Cell wall</keyword>
<dbReference type="GO" id="GO:0004316">
    <property type="term" value="F:3-oxoacyl-[acyl-carrier-protein] reductase (NADPH) activity"/>
    <property type="evidence" value="ECO:0007669"/>
    <property type="project" value="UniProtKB-EC"/>
</dbReference>
<dbReference type="InterPro" id="IPR002347">
    <property type="entry name" value="SDR_fam"/>
</dbReference>